<evidence type="ECO:0000256" key="7">
    <source>
        <dbReference type="ARBA" id="ARBA00022723"/>
    </source>
</evidence>
<gene>
    <name evidence="13" type="ORF">WJX73_001135</name>
</gene>
<evidence type="ECO:0000313" key="14">
    <source>
        <dbReference type="Proteomes" id="UP001465755"/>
    </source>
</evidence>
<evidence type="ECO:0000256" key="8">
    <source>
        <dbReference type="ARBA" id="ARBA00022801"/>
    </source>
</evidence>
<dbReference type="Gene3D" id="3.20.20.140">
    <property type="entry name" value="Metal-dependent hydrolases"/>
    <property type="match status" value="1"/>
</dbReference>
<dbReference type="Pfam" id="PF01979">
    <property type="entry name" value="Amidohydro_1"/>
    <property type="match status" value="1"/>
</dbReference>
<dbReference type="GO" id="GO:0005737">
    <property type="term" value="C:cytoplasm"/>
    <property type="evidence" value="ECO:0007669"/>
    <property type="project" value="TreeGrafter"/>
</dbReference>
<evidence type="ECO:0000256" key="10">
    <source>
        <dbReference type="ARBA" id="ARBA00053421"/>
    </source>
</evidence>
<comment type="caution">
    <text evidence="13">The sequence shown here is derived from an EMBL/GenBank/DDBJ whole genome shotgun (WGS) entry which is preliminary data.</text>
</comment>
<evidence type="ECO:0000256" key="9">
    <source>
        <dbReference type="ARBA" id="ARBA00022833"/>
    </source>
</evidence>
<dbReference type="Pfam" id="PF24890">
    <property type="entry name" value="ALN_composite"/>
    <property type="match status" value="1"/>
</dbReference>
<dbReference type="PANTHER" id="PTHR43668">
    <property type="entry name" value="ALLANTOINASE"/>
    <property type="match status" value="1"/>
</dbReference>
<dbReference type="InterPro" id="IPR050138">
    <property type="entry name" value="DHOase/Allantoinase_Hydrolase"/>
</dbReference>
<dbReference type="GO" id="GO:0050897">
    <property type="term" value="F:cobalt ion binding"/>
    <property type="evidence" value="ECO:0007669"/>
    <property type="project" value="InterPro"/>
</dbReference>
<evidence type="ECO:0000256" key="1">
    <source>
        <dbReference type="ARBA" id="ARBA00001756"/>
    </source>
</evidence>
<dbReference type="FunFam" id="3.20.20.140:FF:000032">
    <property type="entry name" value="Allantoinase Dal1"/>
    <property type="match status" value="1"/>
</dbReference>
<keyword evidence="7" id="KW-0479">Metal-binding</keyword>
<proteinExistence type="inferred from homology"/>
<protein>
    <recommendedName>
        <fullName evidence="6">allantoinase</fullName>
        <ecNumber evidence="6">3.5.2.5</ecNumber>
    </recommendedName>
</protein>
<evidence type="ECO:0000256" key="6">
    <source>
        <dbReference type="ARBA" id="ARBA00012863"/>
    </source>
</evidence>
<dbReference type="InterPro" id="IPR011059">
    <property type="entry name" value="Metal-dep_hydrolase_composite"/>
</dbReference>
<comment type="pathway">
    <text evidence="3">Nitrogen metabolism; (S)-allantoin degradation; allantoate from (S)-allantoin: step 1/1.</text>
</comment>
<sequence length="481" mass="50648">MTRSTRVNVPTWLLHFTVVSQRVVLPDGLKPAAVEIQDGKIKSIRPLKAQHGFQDAGEDVLDCGDAIVAPGLIDTHVHMDEPGREHWEGFTSGTQAAAAGGVTTVIDMPLNNVPATTTGDLLLHKLHASQDQLWVDVGFWGGISPANAHNASIIQGMLQAGALGVKSFMSPSGSDFPNVGLEDVAAALPVLQRAGVPYYIHAELPDLNAPEPKGDPRSHNTWLTARPDSYEIAAQSELFKLIAQLDASASAPGFRLHIAHVSSAKALPALAAAKRKGLPVTAETCPHYLTFAAEGIPDGATAFKCAPPIRSAANQDLLWAALQDGTLDSLATDHSPAPRDMKSLDTGNFLTSWGGIAGLQYALPATWSAMAARGLSPQQLSQWWSSFPATLAGLAGRKGAIAVGLDADLVVWNADALANTTAGALRHKHKLTPFADQAMKGQVQATFVRGQLVFSDGAAFQSAHAMLSPRPCGSALLRTAL</sequence>
<organism evidence="13 14">
    <name type="scientific">Symbiochloris irregularis</name>
    <dbReference type="NCBI Taxonomy" id="706552"/>
    <lineage>
        <taxon>Eukaryota</taxon>
        <taxon>Viridiplantae</taxon>
        <taxon>Chlorophyta</taxon>
        <taxon>core chlorophytes</taxon>
        <taxon>Trebouxiophyceae</taxon>
        <taxon>Trebouxiales</taxon>
        <taxon>Trebouxiaceae</taxon>
        <taxon>Symbiochloris</taxon>
    </lineage>
</organism>
<name>A0AAW1P263_9CHLO</name>
<comment type="catalytic activity">
    <reaction evidence="1">
        <text>(S)-allantoin + H2O = allantoate + H(+)</text>
        <dbReference type="Rhea" id="RHEA:17029"/>
        <dbReference type="ChEBI" id="CHEBI:15377"/>
        <dbReference type="ChEBI" id="CHEBI:15378"/>
        <dbReference type="ChEBI" id="CHEBI:15678"/>
        <dbReference type="ChEBI" id="CHEBI:17536"/>
        <dbReference type="EC" id="3.5.2.5"/>
    </reaction>
</comment>
<keyword evidence="8" id="KW-0378">Hydrolase</keyword>
<keyword evidence="9" id="KW-0862">Zinc</keyword>
<dbReference type="EC" id="3.5.2.5" evidence="6"/>
<comment type="similarity">
    <text evidence="4">Belongs to the metallo-dependent hydrolases superfamily. Allantoinase family.</text>
</comment>
<dbReference type="Proteomes" id="UP001465755">
    <property type="component" value="Unassembled WGS sequence"/>
</dbReference>
<dbReference type="EMBL" id="JALJOQ010000055">
    <property type="protein sequence ID" value="KAK9803805.1"/>
    <property type="molecule type" value="Genomic_DNA"/>
</dbReference>
<evidence type="ECO:0000256" key="3">
    <source>
        <dbReference type="ARBA" id="ARBA00004968"/>
    </source>
</evidence>
<feature type="domain" description="Amidohydrolase-related" evidence="11">
    <location>
        <begin position="67"/>
        <end position="453"/>
    </location>
</feature>
<dbReference type="GO" id="GO:0004038">
    <property type="term" value="F:allantoinase activity"/>
    <property type="evidence" value="ECO:0007669"/>
    <property type="project" value="UniProtKB-EC"/>
</dbReference>
<evidence type="ECO:0000313" key="13">
    <source>
        <dbReference type="EMBL" id="KAK9803805.1"/>
    </source>
</evidence>
<dbReference type="InterPro" id="IPR017593">
    <property type="entry name" value="Allantoinase"/>
</dbReference>
<dbReference type="InterPro" id="IPR056854">
    <property type="entry name" value="ALN_composite"/>
</dbReference>
<comment type="function">
    <text evidence="10">Catalyzes the conversion of allantoin (5-ureidohydantoin) to allantoate by hydrolytic cleavage of the five-member hydantoin ring. Catalyzes the first step of the ureide allantoin degradation followed by the sequential activity of AAH, UGLYAH and UAH which allows a complete purine breakdown without the intermediate generation of urea.</text>
</comment>
<evidence type="ECO:0000259" key="12">
    <source>
        <dbReference type="Pfam" id="PF24890"/>
    </source>
</evidence>
<dbReference type="InterPro" id="IPR032466">
    <property type="entry name" value="Metal_Hydrolase"/>
</dbReference>
<dbReference type="NCBIfam" id="TIGR03178">
    <property type="entry name" value="allantoinase"/>
    <property type="match status" value="1"/>
</dbReference>
<feature type="domain" description="Allantoinase composite" evidence="12">
    <location>
        <begin position="15"/>
        <end position="66"/>
    </location>
</feature>
<accession>A0AAW1P263</accession>
<dbReference type="SUPFAM" id="SSF51556">
    <property type="entry name" value="Metallo-dependent hydrolases"/>
    <property type="match status" value="1"/>
</dbReference>
<evidence type="ECO:0000259" key="11">
    <source>
        <dbReference type="Pfam" id="PF01979"/>
    </source>
</evidence>
<dbReference type="PANTHER" id="PTHR43668:SF2">
    <property type="entry name" value="ALLANTOINASE"/>
    <property type="match status" value="1"/>
</dbReference>
<dbReference type="SUPFAM" id="SSF51338">
    <property type="entry name" value="Composite domain of metallo-dependent hydrolases"/>
    <property type="match status" value="1"/>
</dbReference>
<dbReference type="AlphaFoldDB" id="A0AAW1P263"/>
<evidence type="ECO:0000256" key="5">
    <source>
        <dbReference type="ARBA" id="ARBA00011881"/>
    </source>
</evidence>
<evidence type="ECO:0000256" key="2">
    <source>
        <dbReference type="ARBA" id="ARBA00001947"/>
    </source>
</evidence>
<evidence type="ECO:0000256" key="4">
    <source>
        <dbReference type="ARBA" id="ARBA00010368"/>
    </source>
</evidence>
<comment type="cofactor">
    <cofactor evidence="2">
        <name>Zn(2+)</name>
        <dbReference type="ChEBI" id="CHEBI:29105"/>
    </cofactor>
</comment>
<dbReference type="InterPro" id="IPR006680">
    <property type="entry name" value="Amidohydro-rel"/>
</dbReference>
<dbReference type="GO" id="GO:0008270">
    <property type="term" value="F:zinc ion binding"/>
    <property type="evidence" value="ECO:0007669"/>
    <property type="project" value="InterPro"/>
</dbReference>
<dbReference type="GO" id="GO:0006145">
    <property type="term" value="P:purine nucleobase catabolic process"/>
    <property type="evidence" value="ECO:0007669"/>
    <property type="project" value="TreeGrafter"/>
</dbReference>
<comment type="subunit">
    <text evidence="5">Homotetramer.</text>
</comment>
<keyword evidence="14" id="KW-1185">Reference proteome</keyword>
<dbReference type="GO" id="GO:0000256">
    <property type="term" value="P:allantoin catabolic process"/>
    <property type="evidence" value="ECO:0007669"/>
    <property type="project" value="InterPro"/>
</dbReference>
<reference evidence="13 14" key="1">
    <citation type="journal article" date="2024" name="Nat. Commun.">
        <title>Phylogenomics reveals the evolutionary origins of lichenization in chlorophyte algae.</title>
        <authorList>
            <person name="Puginier C."/>
            <person name="Libourel C."/>
            <person name="Otte J."/>
            <person name="Skaloud P."/>
            <person name="Haon M."/>
            <person name="Grisel S."/>
            <person name="Petersen M."/>
            <person name="Berrin J.G."/>
            <person name="Delaux P.M."/>
            <person name="Dal Grande F."/>
            <person name="Keller J."/>
        </authorList>
    </citation>
    <scope>NUCLEOTIDE SEQUENCE [LARGE SCALE GENOMIC DNA]</scope>
    <source>
        <strain evidence="13 14">SAG 2036</strain>
    </source>
</reference>